<gene>
    <name evidence="1" type="ORF">ALQ49_00298</name>
</gene>
<sequence length="69" mass="7790">MSNYSVKTACQTLFSHRCRSIQTRPLSSLTLFVKPLQTIDLQGFFVSVCAGSGANYRHITEGVNRYFEL</sequence>
<evidence type="ECO:0000313" key="1">
    <source>
        <dbReference type="EMBL" id="RMO03536.1"/>
    </source>
</evidence>
<dbReference type="Proteomes" id="UP000278062">
    <property type="component" value="Unassembled WGS sequence"/>
</dbReference>
<dbReference type="AlphaFoldDB" id="A0A3M3S4A5"/>
<feature type="non-terminal residue" evidence="1">
    <location>
        <position position="69"/>
    </location>
</feature>
<accession>A0A3M3S4A5</accession>
<evidence type="ECO:0000313" key="2">
    <source>
        <dbReference type="Proteomes" id="UP000278062"/>
    </source>
</evidence>
<comment type="caution">
    <text evidence="1">The sequence shown here is derived from an EMBL/GenBank/DDBJ whole genome shotgun (WGS) entry which is preliminary data.</text>
</comment>
<name>A0A3M3S4A5_9PSED</name>
<dbReference type="EMBL" id="RBPL01000006">
    <property type="protein sequence ID" value="RMO03536.1"/>
    <property type="molecule type" value="Genomic_DNA"/>
</dbReference>
<proteinExistence type="predicted"/>
<protein>
    <submittedName>
        <fullName evidence="1">Uncharacterized protein</fullName>
    </submittedName>
</protein>
<reference evidence="1 2" key="1">
    <citation type="submission" date="2018-08" db="EMBL/GenBank/DDBJ databases">
        <title>Recombination of ecologically and evolutionarily significant loci maintains genetic cohesion in the Pseudomonas syringae species complex.</title>
        <authorList>
            <person name="Dillon M."/>
            <person name="Thakur S."/>
            <person name="Almeida R.N.D."/>
            <person name="Weir B.S."/>
            <person name="Guttman D.S."/>
        </authorList>
    </citation>
    <scope>NUCLEOTIDE SEQUENCE [LARGE SCALE GENOMIC DNA]</scope>
    <source>
        <strain evidence="1 2">1089_5</strain>
    </source>
</reference>
<organism evidence="1 2">
    <name type="scientific">Pseudomonas syringae pv. apii</name>
    <dbReference type="NCBI Taxonomy" id="81036"/>
    <lineage>
        <taxon>Bacteria</taxon>
        <taxon>Pseudomonadati</taxon>
        <taxon>Pseudomonadota</taxon>
        <taxon>Gammaproteobacteria</taxon>
        <taxon>Pseudomonadales</taxon>
        <taxon>Pseudomonadaceae</taxon>
        <taxon>Pseudomonas</taxon>
    </lineage>
</organism>